<proteinExistence type="inferred from homology"/>
<keyword evidence="3" id="KW-1185">Reference proteome</keyword>
<evidence type="ECO:0000256" key="1">
    <source>
        <dbReference type="HAMAP-Rule" id="MF_00652"/>
    </source>
</evidence>
<dbReference type="GO" id="GO:0005829">
    <property type="term" value="C:cytosol"/>
    <property type="evidence" value="ECO:0007669"/>
    <property type="project" value="TreeGrafter"/>
</dbReference>
<gene>
    <name evidence="2" type="primary">yaaA</name>
    <name evidence="2" type="ORF">LMG28688_01473</name>
</gene>
<organism evidence="2 3">
    <name type="scientific">Paraburkholderia caffeinitolerans</name>
    <dbReference type="NCBI Taxonomy" id="1723730"/>
    <lineage>
        <taxon>Bacteria</taxon>
        <taxon>Pseudomonadati</taxon>
        <taxon>Pseudomonadota</taxon>
        <taxon>Betaproteobacteria</taxon>
        <taxon>Burkholderiales</taxon>
        <taxon>Burkholderiaceae</taxon>
        <taxon>Paraburkholderia</taxon>
    </lineage>
</organism>
<dbReference type="PANTHER" id="PTHR30283">
    <property type="entry name" value="PEROXIDE STRESS RESPONSE PROTEIN YAAA"/>
    <property type="match status" value="1"/>
</dbReference>
<accession>A0A6J5FKL7</accession>
<dbReference type="RefSeq" id="WP_129561624.1">
    <property type="nucleotide sequence ID" value="NZ_CADIKL010000005.1"/>
</dbReference>
<protein>
    <recommendedName>
        <fullName evidence="1">UPF0246 protein LMG28688_01473</fullName>
    </recommendedName>
</protein>
<evidence type="ECO:0000313" key="3">
    <source>
        <dbReference type="Proteomes" id="UP000494119"/>
    </source>
</evidence>
<dbReference type="PANTHER" id="PTHR30283:SF4">
    <property type="entry name" value="PEROXIDE STRESS RESISTANCE PROTEIN YAAA"/>
    <property type="match status" value="1"/>
</dbReference>
<dbReference type="InterPro" id="IPR005583">
    <property type="entry name" value="YaaA"/>
</dbReference>
<dbReference type="Pfam" id="PF03883">
    <property type="entry name" value="H2O2_YaaD"/>
    <property type="match status" value="1"/>
</dbReference>
<reference evidence="2 3" key="1">
    <citation type="submission" date="2020-04" db="EMBL/GenBank/DDBJ databases">
        <authorList>
            <person name="De Canck E."/>
        </authorList>
    </citation>
    <scope>NUCLEOTIDE SEQUENCE [LARGE SCALE GENOMIC DNA]</scope>
    <source>
        <strain evidence="2 3">LMG 28688</strain>
    </source>
</reference>
<dbReference type="GO" id="GO:0033194">
    <property type="term" value="P:response to hydroperoxide"/>
    <property type="evidence" value="ECO:0007669"/>
    <property type="project" value="TreeGrafter"/>
</dbReference>
<evidence type="ECO:0000313" key="2">
    <source>
        <dbReference type="EMBL" id="CAB3782298.1"/>
    </source>
</evidence>
<dbReference type="EMBL" id="CADIKL010000005">
    <property type="protein sequence ID" value="CAB3782298.1"/>
    <property type="molecule type" value="Genomic_DNA"/>
</dbReference>
<dbReference type="NCBIfam" id="NF002542">
    <property type="entry name" value="PRK02101.1-3"/>
    <property type="match status" value="1"/>
</dbReference>
<name>A0A6J5FKL7_9BURK</name>
<dbReference type="NCBIfam" id="NF002541">
    <property type="entry name" value="PRK02101.1-1"/>
    <property type="match status" value="1"/>
</dbReference>
<sequence>MIIVLSPAKSLDYDTPAHIETHTIPDFVDEAAELIDGLRRLSPQQIGTLMSISDPLASLNFQRYADWSRHFSEANAKQAVLAFNGDVYEGFDAKSLTHADLDYAQQHVRVLSGLYGVLRPLDLLQPYRLEMSTRFENARGKDLYAFWGERITHALNAQFEFNQKKAKKGARVLVNCASTEYFKAVKPNALAAPIITPVFEDWKGGRYKIISFHAKRARGLMARYAVENRIAEPEGLRAFDMEGYAFDAEASNDSTYVFRRRLAD</sequence>
<dbReference type="AlphaFoldDB" id="A0A6J5FKL7"/>
<comment type="similarity">
    <text evidence="1">Belongs to the UPF0246 family.</text>
</comment>
<dbReference type="Proteomes" id="UP000494119">
    <property type="component" value="Unassembled WGS sequence"/>
</dbReference>
<dbReference type="HAMAP" id="MF_00652">
    <property type="entry name" value="UPF0246"/>
    <property type="match status" value="1"/>
</dbReference>